<dbReference type="EMBL" id="JAIWYP010000001">
    <property type="protein sequence ID" value="KAH3896081.1"/>
    <property type="molecule type" value="Genomic_DNA"/>
</dbReference>
<sequence>MSIMNSFVNDIFERIAAEASPPAHYNKRSPITSREIRPLCVSCCLVSSPSPPCPRAQRLSPKYNQQQVNNFCGASKQTALFRATQLSYERIVVIVTRT</sequence>
<accession>A0A9D4NKS6</accession>
<name>A0A9D4NKS6_DREPO</name>
<dbReference type="SUPFAM" id="SSF47113">
    <property type="entry name" value="Histone-fold"/>
    <property type="match status" value="1"/>
</dbReference>
<dbReference type="InterPro" id="IPR000558">
    <property type="entry name" value="Histone_H2B"/>
</dbReference>
<dbReference type="PANTHER" id="PTHR23428">
    <property type="entry name" value="HISTONE H2B"/>
    <property type="match status" value="1"/>
</dbReference>
<dbReference type="InterPro" id="IPR009072">
    <property type="entry name" value="Histone-fold"/>
</dbReference>
<dbReference type="GO" id="GO:0003677">
    <property type="term" value="F:DNA binding"/>
    <property type="evidence" value="ECO:0007669"/>
    <property type="project" value="InterPro"/>
</dbReference>
<dbReference type="Proteomes" id="UP000828390">
    <property type="component" value="Unassembled WGS sequence"/>
</dbReference>
<proteinExistence type="inferred from homology"/>
<comment type="similarity">
    <text evidence="1">Belongs to the histone H2B family.</text>
</comment>
<dbReference type="GO" id="GO:0000786">
    <property type="term" value="C:nucleosome"/>
    <property type="evidence" value="ECO:0007669"/>
    <property type="project" value="InterPro"/>
</dbReference>
<dbReference type="GO" id="GO:0046982">
    <property type="term" value="F:protein heterodimerization activity"/>
    <property type="evidence" value="ECO:0007669"/>
    <property type="project" value="InterPro"/>
</dbReference>
<keyword evidence="3" id="KW-1185">Reference proteome</keyword>
<comment type="caution">
    <text evidence="2">The sequence shown here is derived from an EMBL/GenBank/DDBJ whole genome shotgun (WGS) entry which is preliminary data.</text>
</comment>
<dbReference type="GO" id="GO:0030527">
    <property type="term" value="F:structural constituent of chromatin"/>
    <property type="evidence" value="ECO:0007669"/>
    <property type="project" value="InterPro"/>
</dbReference>
<evidence type="ECO:0000313" key="2">
    <source>
        <dbReference type="EMBL" id="KAH3896081.1"/>
    </source>
</evidence>
<reference evidence="2" key="2">
    <citation type="submission" date="2020-11" db="EMBL/GenBank/DDBJ databases">
        <authorList>
            <person name="McCartney M.A."/>
            <person name="Auch B."/>
            <person name="Kono T."/>
            <person name="Mallez S."/>
            <person name="Becker A."/>
            <person name="Gohl D.M."/>
            <person name="Silverstein K.A.T."/>
            <person name="Koren S."/>
            <person name="Bechman K.B."/>
            <person name="Herman A."/>
            <person name="Abrahante J.E."/>
            <person name="Garbe J."/>
        </authorList>
    </citation>
    <scope>NUCLEOTIDE SEQUENCE</scope>
    <source>
        <strain evidence="2">Duluth1</strain>
        <tissue evidence="2">Whole animal</tissue>
    </source>
</reference>
<dbReference type="AlphaFoldDB" id="A0A9D4NKS6"/>
<organism evidence="2 3">
    <name type="scientific">Dreissena polymorpha</name>
    <name type="common">Zebra mussel</name>
    <name type="synonym">Mytilus polymorpha</name>
    <dbReference type="NCBI Taxonomy" id="45954"/>
    <lineage>
        <taxon>Eukaryota</taxon>
        <taxon>Metazoa</taxon>
        <taxon>Spiralia</taxon>
        <taxon>Lophotrochozoa</taxon>
        <taxon>Mollusca</taxon>
        <taxon>Bivalvia</taxon>
        <taxon>Autobranchia</taxon>
        <taxon>Heteroconchia</taxon>
        <taxon>Euheterodonta</taxon>
        <taxon>Imparidentia</taxon>
        <taxon>Neoheterodontei</taxon>
        <taxon>Myida</taxon>
        <taxon>Dreissenoidea</taxon>
        <taxon>Dreissenidae</taxon>
        <taxon>Dreissena</taxon>
    </lineage>
</organism>
<gene>
    <name evidence="2" type="ORF">DPMN_020254</name>
</gene>
<evidence type="ECO:0008006" key="4">
    <source>
        <dbReference type="Google" id="ProtNLM"/>
    </source>
</evidence>
<evidence type="ECO:0000256" key="1">
    <source>
        <dbReference type="ARBA" id="ARBA00006846"/>
    </source>
</evidence>
<reference evidence="2" key="1">
    <citation type="journal article" date="2019" name="bioRxiv">
        <title>The Genome of the Zebra Mussel, Dreissena polymorpha: A Resource for Invasive Species Research.</title>
        <authorList>
            <person name="McCartney M.A."/>
            <person name="Auch B."/>
            <person name="Kono T."/>
            <person name="Mallez S."/>
            <person name="Zhang Y."/>
            <person name="Obille A."/>
            <person name="Becker A."/>
            <person name="Abrahante J.E."/>
            <person name="Garbe J."/>
            <person name="Badalamenti J.P."/>
            <person name="Herman A."/>
            <person name="Mangelson H."/>
            <person name="Liachko I."/>
            <person name="Sullivan S."/>
            <person name="Sone E.D."/>
            <person name="Koren S."/>
            <person name="Silverstein K.A.T."/>
            <person name="Beckman K.B."/>
            <person name="Gohl D.M."/>
        </authorList>
    </citation>
    <scope>NUCLEOTIDE SEQUENCE</scope>
    <source>
        <strain evidence="2">Duluth1</strain>
        <tissue evidence="2">Whole animal</tissue>
    </source>
</reference>
<evidence type="ECO:0000313" key="3">
    <source>
        <dbReference type="Proteomes" id="UP000828390"/>
    </source>
</evidence>
<protein>
    <recommendedName>
        <fullName evidence="4">Histone H2A/H2B/H3 domain-containing protein</fullName>
    </recommendedName>
</protein>
<dbReference type="Gene3D" id="1.10.20.10">
    <property type="entry name" value="Histone, subunit A"/>
    <property type="match status" value="1"/>
</dbReference>